<protein>
    <recommendedName>
        <fullName evidence="3">Aspartyl protease</fullName>
    </recommendedName>
</protein>
<evidence type="ECO:0008006" key="3">
    <source>
        <dbReference type="Google" id="ProtNLM"/>
    </source>
</evidence>
<dbReference type="Pfam" id="PF13650">
    <property type="entry name" value="Asp_protease_2"/>
    <property type="match status" value="1"/>
</dbReference>
<dbReference type="RefSeq" id="WP_221307429.1">
    <property type="nucleotide sequence ID" value="NZ_JACHGF010000003.1"/>
</dbReference>
<proteinExistence type="predicted"/>
<reference evidence="1 2" key="1">
    <citation type="submission" date="2020-08" db="EMBL/GenBank/DDBJ databases">
        <title>Genomic Encyclopedia of Type Strains, Phase IV (KMG-IV): sequencing the most valuable type-strain genomes for metagenomic binning, comparative biology and taxonomic classification.</title>
        <authorList>
            <person name="Goeker M."/>
        </authorList>
    </citation>
    <scope>NUCLEOTIDE SEQUENCE [LARGE SCALE GENOMIC DNA]</scope>
    <source>
        <strain evidence="1 2">DSM 105074</strain>
    </source>
</reference>
<keyword evidence="2" id="KW-1185">Reference proteome</keyword>
<comment type="caution">
    <text evidence="1">The sequence shown here is derived from an EMBL/GenBank/DDBJ whole genome shotgun (WGS) entry which is preliminary data.</text>
</comment>
<sequence>MLFGLSSPLFAQKKLPVIKATQENAFILDGDQVKVNWTLEPGLKPDIYYVNIPLKGSKVTLQTDQDKISFKTKYGQIYDLIVLLRETDSCLVRIVAREAPTPVSMQLNKTYPQSIPFTLIGSRIYFQGYLNGQKNVTIQFDLGAGASCVNRSASEKLALTFDGKAMVDNTQGVNEARVSSGNTLTLGDFSWSGVPLIEVGNMKPHEDLIIGNGLFRNKIIEIDYDKKLLTVHDQLPAYAKEYKKQAVFYEQDRPKFKADFVQNGKKYAFWFLFDTGRDGTMLLGEDFTSQGSNWANLKELQILNGRKIIRLDATIAGVEFKDIVTNAADPSNPQGRTTLFGNQVLNHFNVILDNRNGLLYLKPNSRKDEPYSDYESYLKQMAK</sequence>
<dbReference type="InterPro" id="IPR021109">
    <property type="entry name" value="Peptidase_aspartic_dom_sf"/>
</dbReference>
<dbReference type="EMBL" id="JACHGF010000003">
    <property type="protein sequence ID" value="MBB5283931.1"/>
    <property type="molecule type" value="Genomic_DNA"/>
</dbReference>
<dbReference type="AlphaFoldDB" id="A0A840TKD9"/>
<evidence type="ECO:0000313" key="2">
    <source>
        <dbReference type="Proteomes" id="UP000557307"/>
    </source>
</evidence>
<name>A0A840TKD9_9BACT</name>
<gene>
    <name evidence="1" type="ORF">HNQ92_002074</name>
</gene>
<dbReference type="Proteomes" id="UP000557307">
    <property type="component" value="Unassembled WGS sequence"/>
</dbReference>
<accession>A0A840TKD9</accession>
<dbReference type="Gene3D" id="2.40.70.10">
    <property type="entry name" value="Acid Proteases"/>
    <property type="match status" value="1"/>
</dbReference>
<evidence type="ECO:0000313" key="1">
    <source>
        <dbReference type="EMBL" id="MBB5283931.1"/>
    </source>
</evidence>
<organism evidence="1 2">
    <name type="scientific">Rhabdobacter roseus</name>
    <dbReference type="NCBI Taxonomy" id="1655419"/>
    <lineage>
        <taxon>Bacteria</taxon>
        <taxon>Pseudomonadati</taxon>
        <taxon>Bacteroidota</taxon>
        <taxon>Cytophagia</taxon>
        <taxon>Cytophagales</taxon>
        <taxon>Cytophagaceae</taxon>
        <taxon>Rhabdobacter</taxon>
    </lineage>
</organism>